<reference evidence="2 3" key="1">
    <citation type="submission" date="2016-03" db="EMBL/GenBank/DDBJ databases">
        <authorList>
            <person name="Sant'Anna F.H."/>
            <person name="Ambrosini A."/>
            <person name="Souza R."/>
            <person name="Bach E."/>
            <person name="Fernandes G."/>
            <person name="Balsanelli E."/>
            <person name="Baura V.A."/>
            <person name="Souza E.M."/>
            <person name="Passaglia L."/>
        </authorList>
    </citation>
    <scope>NUCLEOTIDE SEQUENCE [LARGE SCALE GENOMIC DNA]</scope>
    <source>
        <strain evidence="2 3">P26E</strain>
    </source>
</reference>
<keyword evidence="1" id="KW-0472">Membrane</keyword>
<accession>A0ABX3EFQ0</accession>
<keyword evidence="1" id="KW-0812">Transmembrane</keyword>
<dbReference type="Proteomes" id="UP000186058">
    <property type="component" value="Unassembled WGS sequence"/>
</dbReference>
<evidence type="ECO:0008006" key="4">
    <source>
        <dbReference type="Google" id="ProtNLM"/>
    </source>
</evidence>
<dbReference type="EMBL" id="LVWI01000096">
    <property type="protein sequence ID" value="OKP78741.1"/>
    <property type="molecule type" value="Genomic_DNA"/>
</dbReference>
<proteinExistence type="predicted"/>
<feature type="transmembrane region" description="Helical" evidence="1">
    <location>
        <begin position="27"/>
        <end position="47"/>
    </location>
</feature>
<evidence type="ECO:0000256" key="1">
    <source>
        <dbReference type="SAM" id="Phobius"/>
    </source>
</evidence>
<organism evidence="2 3">
    <name type="scientific">Paenibacillus helianthi</name>
    <dbReference type="NCBI Taxonomy" id="1349432"/>
    <lineage>
        <taxon>Bacteria</taxon>
        <taxon>Bacillati</taxon>
        <taxon>Bacillota</taxon>
        <taxon>Bacilli</taxon>
        <taxon>Bacillales</taxon>
        <taxon>Paenibacillaceae</taxon>
        <taxon>Paenibacillus</taxon>
    </lineage>
</organism>
<feature type="transmembrane region" description="Helical" evidence="1">
    <location>
        <begin position="53"/>
        <end position="75"/>
    </location>
</feature>
<protein>
    <recommendedName>
        <fullName evidence="4">DUF4231 domain-containing protein</fullName>
    </recommendedName>
</protein>
<evidence type="ECO:0000313" key="2">
    <source>
        <dbReference type="EMBL" id="OKP78741.1"/>
    </source>
</evidence>
<name>A0ABX3EFQ0_9BACL</name>
<keyword evidence="1" id="KW-1133">Transmembrane helix</keyword>
<gene>
    <name evidence="2" type="ORF">A3844_28935</name>
</gene>
<sequence>MKLLQEIVGISMDANNKKMKRYMQNGVIVRVAVVSLSFLVTLLSGWDVKFGEFNAALLFSALLTGVTSLESFFLFNRKFRIYYDNITRLSVIDTKIGMAIATESYTEPLYEEWLGEYIDIQKIFHENRIDVMKAAESIGM</sequence>
<keyword evidence="3" id="KW-1185">Reference proteome</keyword>
<evidence type="ECO:0000313" key="3">
    <source>
        <dbReference type="Proteomes" id="UP000186058"/>
    </source>
</evidence>
<comment type="caution">
    <text evidence="2">The sequence shown here is derived from an EMBL/GenBank/DDBJ whole genome shotgun (WGS) entry which is preliminary data.</text>
</comment>